<protein>
    <submittedName>
        <fullName evidence="2">Uncharacterized protein</fullName>
    </submittedName>
</protein>
<name>A0A7R9HCR6_TIMPO</name>
<feature type="compositionally biased region" description="Basic and acidic residues" evidence="1">
    <location>
        <begin position="53"/>
        <end position="65"/>
    </location>
</feature>
<accession>A0A7R9HCR6</accession>
<proteinExistence type="predicted"/>
<feature type="region of interest" description="Disordered" evidence="1">
    <location>
        <begin position="1"/>
        <end position="66"/>
    </location>
</feature>
<organism evidence="2">
    <name type="scientific">Timema poppense</name>
    <name type="common">Walking stick</name>
    <dbReference type="NCBI Taxonomy" id="170557"/>
    <lineage>
        <taxon>Eukaryota</taxon>
        <taxon>Metazoa</taxon>
        <taxon>Ecdysozoa</taxon>
        <taxon>Arthropoda</taxon>
        <taxon>Hexapoda</taxon>
        <taxon>Insecta</taxon>
        <taxon>Pterygota</taxon>
        <taxon>Neoptera</taxon>
        <taxon>Polyneoptera</taxon>
        <taxon>Phasmatodea</taxon>
        <taxon>Timematodea</taxon>
        <taxon>Timematoidea</taxon>
        <taxon>Timematidae</taxon>
        <taxon>Timema</taxon>
    </lineage>
</organism>
<reference evidence="2" key="1">
    <citation type="submission" date="2020-11" db="EMBL/GenBank/DDBJ databases">
        <authorList>
            <person name="Tran Van P."/>
        </authorList>
    </citation>
    <scope>NUCLEOTIDE SEQUENCE</scope>
</reference>
<sequence>MVRCQYIPAEQGGEQQHGDEWSGADQQHHLLQQDCRLQEVQHRRLQPPPRRYNNTDRTGRSRDNLEEVYPYFLGGRAGNH</sequence>
<dbReference type="EMBL" id="OD011584">
    <property type="protein sequence ID" value="CAD7416652.1"/>
    <property type="molecule type" value="Genomic_DNA"/>
</dbReference>
<evidence type="ECO:0000313" key="2">
    <source>
        <dbReference type="EMBL" id="CAD7416652.1"/>
    </source>
</evidence>
<gene>
    <name evidence="2" type="ORF">TPSB3V08_LOCUS11207</name>
</gene>
<dbReference type="AlphaFoldDB" id="A0A7R9HCR6"/>
<evidence type="ECO:0000256" key="1">
    <source>
        <dbReference type="SAM" id="MobiDB-lite"/>
    </source>
</evidence>